<dbReference type="SUPFAM" id="SSF55298">
    <property type="entry name" value="YjgF-like"/>
    <property type="match status" value="1"/>
</dbReference>
<name>A0A1M7Q1U9_9BACT</name>
<dbReference type="Pfam" id="PF01042">
    <property type="entry name" value="Ribonuc_L-PSP"/>
    <property type="match status" value="1"/>
</dbReference>
<protein>
    <submittedName>
        <fullName evidence="1">Enamine deaminase RidA, house cleaning of reactive enamine intermediates, YjgF/YER057c/UK114 family</fullName>
    </submittedName>
</protein>
<evidence type="ECO:0000313" key="2">
    <source>
        <dbReference type="Proteomes" id="UP000184513"/>
    </source>
</evidence>
<sequence>MQGQPFPFGTMLIRRQYLEKKIYSHIFNGFNAYHNLIPIIMEKMKRRSTIKKLFASLAGIAGVGAVAKANTDSAPEKEAFNIQEEQDVPLFSGATKLGNTVYIAGKGAHFEGDIKAHTDHVLKELEKELVKAGSSMEKVLKVNVYLHDLNDYKGMNEVFRGRFGSKPPVRTTVATYGGVPGDSLVEMDCIAYI</sequence>
<dbReference type="CDD" id="cd00448">
    <property type="entry name" value="YjgF_YER057c_UK114_family"/>
    <property type="match status" value="1"/>
</dbReference>
<dbReference type="GO" id="GO:0005829">
    <property type="term" value="C:cytosol"/>
    <property type="evidence" value="ECO:0007669"/>
    <property type="project" value="TreeGrafter"/>
</dbReference>
<evidence type="ECO:0000313" key="1">
    <source>
        <dbReference type="EMBL" id="SHN24202.1"/>
    </source>
</evidence>
<dbReference type="InterPro" id="IPR035959">
    <property type="entry name" value="RutC-like_sf"/>
</dbReference>
<dbReference type="Gene3D" id="3.30.1330.40">
    <property type="entry name" value="RutC-like"/>
    <property type="match status" value="1"/>
</dbReference>
<dbReference type="STRING" id="388280.SAMN04488057_11336"/>
<gene>
    <name evidence="1" type="ORF">SAMN04488057_11336</name>
</gene>
<organism evidence="1 2">
    <name type="scientific">Cyclobacterium lianum</name>
    <dbReference type="NCBI Taxonomy" id="388280"/>
    <lineage>
        <taxon>Bacteria</taxon>
        <taxon>Pseudomonadati</taxon>
        <taxon>Bacteroidota</taxon>
        <taxon>Cytophagia</taxon>
        <taxon>Cytophagales</taxon>
        <taxon>Cyclobacteriaceae</taxon>
        <taxon>Cyclobacterium</taxon>
    </lineage>
</organism>
<keyword evidence="2" id="KW-1185">Reference proteome</keyword>
<dbReference type="Proteomes" id="UP000184513">
    <property type="component" value="Unassembled WGS sequence"/>
</dbReference>
<dbReference type="InterPro" id="IPR006175">
    <property type="entry name" value="YjgF/YER057c/UK114"/>
</dbReference>
<dbReference type="PANTHER" id="PTHR11803:SF39">
    <property type="entry name" value="2-IMINOBUTANOATE_2-IMINOPROPANOATE DEAMINASE"/>
    <property type="match status" value="1"/>
</dbReference>
<dbReference type="GO" id="GO:0019239">
    <property type="term" value="F:deaminase activity"/>
    <property type="evidence" value="ECO:0007669"/>
    <property type="project" value="TreeGrafter"/>
</dbReference>
<dbReference type="AlphaFoldDB" id="A0A1M7Q1U9"/>
<dbReference type="PANTHER" id="PTHR11803">
    <property type="entry name" value="2-IMINOBUTANOATE/2-IMINOPROPANOATE DEAMINASE RIDA"/>
    <property type="match status" value="1"/>
</dbReference>
<reference evidence="1 2" key="1">
    <citation type="submission" date="2016-11" db="EMBL/GenBank/DDBJ databases">
        <authorList>
            <person name="Jaros S."/>
            <person name="Januszkiewicz K."/>
            <person name="Wedrychowicz H."/>
        </authorList>
    </citation>
    <scope>NUCLEOTIDE SEQUENCE [LARGE SCALE GENOMIC DNA]</scope>
    <source>
        <strain evidence="1 2">CGMCC 1.6102</strain>
    </source>
</reference>
<dbReference type="EMBL" id="FRCY01000013">
    <property type="protein sequence ID" value="SHN24202.1"/>
    <property type="molecule type" value="Genomic_DNA"/>
</dbReference>
<proteinExistence type="predicted"/>
<accession>A0A1M7Q1U9</accession>